<dbReference type="InterPro" id="IPR003661">
    <property type="entry name" value="HisK_dim/P_dom"/>
</dbReference>
<dbReference type="SMART" id="SM00388">
    <property type="entry name" value="HisKA"/>
    <property type="match status" value="1"/>
</dbReference>
<dbReference type="SUPFAM" id="SSF55785">
    <property type="entry name" value="PYP-like sensor domain (PAS domain)"/>
    <property type="match status" value="2"/>
</dbReference>
<dbReference type="PROSITE" id="PS50109">
    <property type="entry name" value="HIS_KIN"/>
    <property type="match status" value="1"/>
</dbReference>
<gene>
    <name evidence="10" type="ORF">ENH87_16510</name>
</gene>
<dbReference type="Pfam" id="PF08447">
    <property type="entry name" value="PAS_3"/>
    <property type="match status" value="1"/>
</dbReference>
<dbReference type="InterPro" id="IPR003594">
    <property type="entry name" value="HATPase_dom"/>
</dbReference>
<comment type="catalytic activity">
    <reaction evidence="1">
        <text>ATP + protein L-histidine = ADP + protein N-phospho-L-histidine.</text>
        <dbReference type="EC" id="2.7.13.3"/>
    </reaction>
</comment>
<keyword evidence="5 10" id="KW-0418">Kinase</keyword>
<dbReference type="PRINTS" id="PR00344">
    <property type="entry name" value="BCTRLSENSOR"/>
</dbReference>
<evidence type="ECO:0000256" key="4">
    <source>
        <dbReference type="ARBA" id="ARBA00022679"/>
    </source>
</evidence>
<dbReference type="Gene3D" id="1.10.287.130">
    <property type="match status" value="1"/>
</dbReference>
<evidence type="ECO:0000259" key="8">
    <source>
        <dbReference type="PROSITE" id="PS50112"/>
    </source>
</evidence>
<dbReference type="CDD" id="cd00082">
    <property type="entry name" value="HisKA"/>
    <property type="match status" value="1"/>
</dbReference>
<dbReference type="PANTHER" id="PTHR43304">
    <property type="entry name" value="PHYTOCHROME-LIKE PROTEIN CPH1"/>
    <property type="match status" value="1"/>
</dbReference>
<dbReference type="InterPro" id="IPR013655">
    <property type="entry name" value="PAS_fold_3"/>
</dbReference>
<dbReference type="InterPro" id="IPR000700">
    <property type="entry name" value="PAS-assoc_C"/>
</dbReference>
<dbReference type="Pfam" id="PF00512">
    <property type="entry name" value="HisKA"/>
    <property type="match status" value="1"/>
</dbReference>
<evidence type="ECO:0000256" key="6">
    <source>
        <dbReference type="SAM" id="Coils"/>
    </source>
</evidence>
<dbReference type="Proteomes" id="UP000886191">
    <property type="component" value="Unassembled WGS sequence"/>
</dbReference>
<keyword evidence="6" id="KW-0175">Coiled coil</keyword>
<keyword evidence="3" id="KW-0597">Phosphoprotein</keyword>
<dbReference type="SMART" id="SM00091">
    <property type="entry name" value="PAS"/>
    <property type="match status" value="1"/>
</dbReference>
<comment type="caution">
    <text evidence="10">The sequence shown here is derived from an EMBL/GenBank/DDBJ whole genome shotgun (WGS) entry which is preliminary data.</text>
</comment>
<dbReference type="EMBL" id="DRGL01000060">
    <property type="protein sequence ID" value="HEA22504.1"/>
    <property type="molecule type" value="Genomic_DNA"/>
</dbReference>
<dbReference type="NCBIfam" id="TIGR00229">
    <property type="entry name" value="sensory_box"/>
    <property type="match status" value="1"/>
</dbReference>
<dbReference type="InterPro" id="IPR036890">
    <property type="entry name" value="HATPase_C_sf"/>
</dbReference>
<evidence type="ECO:0000256" key="3">
    <source>
        <dbReference type="ARBA" id="ARBA00022553"/>
    </source>
</evidence>
<feature type="coiled-coil region" evidence="6">
    <location>
        <begin position="315"/>
        <end position="346"/>
    </location>
</feature>
<evidence type="ECO:0000259" key="9">
    <source>
        <dbReference type="PROSITE" id="PS50113"/>
    </source>
</evidence>
<evidence type="ECO:0000259" key="7">
    <source>
        <dbReference type="PROSITE" id="PS50109"/>
    </source>
</evidence>
<keyword evidence="4" id="KW-0808">Transferase</keyword>
<dbReference type="InterPro" id="IPR035965">
    <property type="entry name" value="PAS-like_dom_sf"/>
</dbReference>
<proteinExistence type="predicted"/>
<evidence type="ECO:0000256" key="5">
    <source>
        <dbReference type="ARBA" id="ARBA00022777"/>
    </source>
</evidence>
<dbReference type="PANTHER" id="PTHR43304:SF1">
    <property type="entry name" value="PAC DOMAIN-CONTAINING PROTEIN"/>
    <property type="match status" value="1"/>
</dbReference>
<dbReference type="Gene3D" id="3.30.565.10">
    <property type="entry name" value="Histidine kinase-like ATPase, C-terminal domain"/>
    <property type="match status" value="1"/>
</dbReference>
<evidence type="ECO:0000256" key="1">
    <source>
        <dbReference type="ARBA" id="ARBA00000085"/>
    </source>
</evidence>
<evidence type="ECO:0000313" key="10">
    <source>
        <dbReference type="EMBL" id="HEA22504.1"/>
    </source>
</evidence>
<dbReference type="EC" id="2.7.13.3" evidence="2"/>
<organism evidence="10">
    <name type="scientific">Pricia antarctica</name>
    <dbReference type="NCBI Taxonomy" id="641691"/>
    <lineage>
        <taxon>Bacteria</taxon>
        <taxon>Pseudomonadati</taxon>
        <taxon>Bacteroidota</taxon>
        <taxon>Flavobacteriia</taxon>
        <taxon>Flavobacteriales</taxon>
        <taxon>Flavobacteriaceae</taxon>
        <taxon>Pricia</taxon>
    </lineage>
</organism>
<feature type="domain" description="Histidine kinase" evidence="7">
    <location>
        <begin position="349"/>
        <end position="576"/>
    </location>
</feature>
<dbReference type="PROSITE" id="PS50112">
    <property type="entry name" value="PAS"/>
    <property type="match status" value="1"/>
</dbReference>
<dbReference type="SUPFAM" id="SSF47384">
    <property type="entry name" value="Homodimeric domain of signal transducing histidine kinase"/>
    <property type="match status" value="1"/>
</dbReference>
<feature type="domain" description="PAS" evidence="8">
    <location>
        <begin position="194"/>
        <end position="265"/>
    </location>
</feature>
<dbReference type="InterPro" id="IPR005467">
    <property type="entry name" value="His_kinase_dom"/>
</dbReference>
<dbReference type="CDD" id="cd00130">
    <property type="entry name" value="PAS"/>
    <property type="match status" value="1"/>
</dbReference>
<reference evidence="10" key="1">
    <citation type="journal article" date="2020" name="mSystems">
        <title>Genome- and Community-Level Interaction Insights into Carbon Utilization and Element Cycling Functions of Hydrothermarchaeota in Hydrothermal Sediment.</title>
        <authorList>
            <person name="Zhou Z."/>
            <person name="Liu Y."/>
            <person name="Xu W."/>
            <person name="Pan J."/>
            <person name="Luo Z.H."/>
            <person name="Li M."/>
        </authorList>
    </citation>
    <scope>NUCLEOTIDE SEQUENCE [LARGE SCALE GENOMIC DNA]</scope>
    <source>
        <strain evidence="10">HyVt-345</strain>
    </source>
</reference>
<dbReference type="SMART" id="SM00387">
    <property type="entry name" value="HATPase_c"/>
    <property type="match status" value="1"/>
</dbReference>
<dbReference type="AlphaFoldDB" id="A0A831VWK1"/>
<dbReference type="GO" id="GO:0000155">
    <property type="term" value="F:phosphorelay sensor kinase activity"/>
    <property type="evidence" value="ECO:0007669"/>
    <property type="project" value="InterPro"/>
</dbReference>
<dbReference type="InterPro" id="IPR036097">
    <property type="entry name" value="HisK_dim/P_sf"/>
</dbReference>
<sequence>MGYLAEMGIGPIQTASFLYIPNISMIENNNLYFLDGGGEMGELSRKKDWASTILGPPQKWPQSLRTTLSNLLNSPFPMFLFWGSERICFYNDAYRPSLGNNGKHPSILGKGAREAWPEIWSDIGPMIDQIMTSGEPLWHENMLMPIFRNGQIEDVYWTFAYSPVRNGSGVPVGTLVVCTETTAAVTANERLMESEHRFRELADHSPMWIWITDVDVKVEYANRDLLDYIGIEKVSQFTGQVWEDIVHPDDIGTVYDGFSEAAHKRRAFSLEYRVRKAETGVYEWFAVKGVPRFEGKDLTGFIGTGMNVHRQKTFSEQLRREVDMRTKELEDTNRELEKSNKELQSFAYISSHDLQEPLRKIQTFSSILLADEYGRLSEKGRTRFERMQSAAKRMQALINDLLAYSRVDMEERQFEVRDLLEVIGEVRADLAEELQTSNAVINILSTCEFKIVHFQLRQLLYNLISNSIKYTREGVDPIIQINCVVVKGSTIEDDRAIPDKDYLSISVADNGIGFENVHSVKIFEVFNRLHGKDKYKGTGVGLAIVKKIAENHGGFVTAKGETGKGAVFQIVLPKKES</sequence>
<evidence type="ECO:0000256" key="2">
    <source>
        <dbReference type="ARBA" id="ARBA00012438"/>
    </source>
</evidence>
<dbReference type="Pfam" id="PF02518">
    <property type="entry name" value="HATPase_c"/>
    <property type="match status" value="1"/>
</dbReference>
<dbReference type="InterPro" id="IPR052162">
    <property type="entry name" value="Sensor_kinase/Photoreceptor"/>
</dbReference>
<name>A0A831VWK1_9FLAO</name>
<accession>A0A831VWK1</accession>
<dbReference type="InterPro" id="IPR000014">
    <property type="entry name" value="PAS"/>
</dbReference>
<dbReference type="PROSITE" id="PS50113">
    <property type="entry name" value="PAC"/>
    <property type="match status" value="1"/>
</dbReference>
<dbReference type="InterPro" id="IPR004358">
    <property type="entry name" value="Sig_transdc_His_kin-like_C"/>
</dbReference>
<dbReference type="SUPFAM" id="SSF55874">
    <property type="entry name" value="ATPase domain of HSP90 chaperone/DNA topoisomerase II/histidine kinase"/>
    <property type="match status" value="1"/>
</dbReference>
<protein>
    <recommendedName>
        <fullName evidence="2">histidine kinase</fullName>
        <ecNumber evidence="2">2.7.13.3</ecNumber>
    </recommendedName>
</protein>
<feature type="domain" description="PAC" evidence="9">
    <location>
        <begin position="268"/>
        <end position="320"/>
    </location>
</feature>
<dbReference type="Gene3D" id="3.30.450.20">
    <property type="entry name" value="PAS domain"/>
    <property type="match status" value="2"/>
</dbReference>